<evidence type="ECO:0000313" key="13">
    <source>
        <dbReference type="Proteomes" id="UP000183940"/>
    </source>
</evidence>
<evidence type="ECO:0000256" key="9">
    <source>
        <dbReference type="PIRNR" id="PIRNR003128"/>
    </source>
</evidence>
<evidence type="ECO:0000256" key="1">
    <source>
        <dbReference type="ARBA" id="ARBA00003618"/>
    </source>
</evidence>
<dbReference type="InterPro" id="IPR027417">
    <property type="entry name" value="P-loop_NTPase"/>
</dbReference>
<comment type="similarity">
    <text evidence="2 9">Belongs to the RecN family.</text>
</comment>
<evidence type="ECO:0000259" key="11">
    <source>
        <dbReference type="Pfam" id="PF02463"/>
    </source>
</evidence>
<keyword evidence="7 9" id="KW-0234">DNA repair</keyword>
<dbReference type="GO" id="GO:0009432">
    <property type="term" value="P:SOS response"/>
    <property type="evidence" value="ECO:0007669"/>
    <property type="project" value="TreeGrafter"/>
</dbReference>
<keyword evidence="13" id="KW-1185">Reference proteome</keyword>
<dbReference type="PANTHER" id="PTHR11059">
    <property type="entry name" value="DNA REPAIR PROTEIN RECN"/>
    <property type="match status" value="1"/>
</dbReference>
<evidence type="ECO:0000256" key="2">
    <source>
        <dbReference type="ARBA" id="ARBA00009441"/>
    </source>
</evidence>
<dbReference type="Gene3D" id="3.40.50.300">
    <property type="entry name" value="P-loop containing nucleotide triphosphate hydrolases"/>
    <property type="match status" value="2"/>
</dbReference>
<evidence type="ECO:0000256" key="7">
    <source>
        <dbReference type="ARBA" id="ARBA00023204"/>
    </source>
</evidence>
<feature type="coiled-coil region" evidence="10">
    <location>
        <begin position="336"/>
        <end position="370"/>
    </location>
</feature>
<dbReference type="GO" id="GO:0043590">
    <property type="term" value="C:bacterial nucleoid"/>
    <property type="evidence" value="ECO:0007669"/>
    <property type="project" value="TreeGrafter"/>
</dbReference>
<feature type="coiled-coil region" evidence="10">
    <location>
        <begin position="168"/>
        <end position="233"/>
    </location>
</feature>
<dbReference type="GO" id="GO:0006310">
    <property type="term" value="P:DNA recombination"/>
    <property type="evidence" value="ECO:0007669"/>
    <property type="project" value="InterPro"/>
</dbReference>
<dbReference type="InterPro" id="IPR004604">
    <property type="entry name" value="DNA_recomb/repair_RecN"/>
</dbReference>
<dbReference type="SUPFAM" id="SSF52540">
    <property type="entry name" value="P-loop containing nucleoside triphosphate hydrolases"/>
    <property type="match status" value="1"/>
</dbReference>
<keyword evidence="4" id="KW-0547">Nucleotide-binding</keyword>
<proteinExistence type="inferred from homology"/>
<dbReference type="InterPro" id="IPR003395">
    <property type="entry name" value="RecF/RecN/SMC_N"/>
</dbReference>
<dbReference type="Pfam" id="PF02463">
    <property type="entry name" value="SMC_N"/>
    <property type="match status" value="1"/>
</dbReference>
<keyword evidence="5 9" id="KW-0227">DNA damage</keyword>
<name>A0A1L9QJW4_9CYAN</name>
<dbReference type="PIRSF" id="PIRSF003128">
    <property type="entry name" value="RecN"/>
    <property type="match status" value="1"/>
</dbReference>
<feature type="domain" description="RecF/RecN/SMC N-terminal" evidence="11">
    <location>
        <begin position="2"/>
        <end position="512"/>
    </location>
</feature>
<dbReference type="AlphaFoldDB" id="A0A1L9QJW4"/>
<protein>
    <recommendedName>
        <fullName evidence="3 9">DNA repair protein RecN</fullName>
    </recommendedName>
    <alternativeName>
        <fullName evidence="8 9">Recombination protein N</fullName>
    </alternativeName>
</protein>
<dbReference type="GO" id="GO:0006281">
    <property type="term" value="P:DNA repair"/>
    <property type="evidence" value="ECO:0007669"/>
    <property type="project" value="UniProtKB-KW"/>
</dbReference>
<evidence type="ECO:0000313" key="12">
    <source>
        <dbReference type="EMBL" id="OJJ15228.1"/>
    </source>
</evidence>
<comment type="function">
    <text evidence="1 9">May be involved in recombinational repair of damaged DNA.</text>
</comment>
<evidence type="ECO:0000256" key="6">
    <source>
        <dbReference type="ARBA" id="ARBA00022840"/>
    </source>
</evidence>
<comment type="caution">
    <text evidence="12">The sequence shown here is derived from an EMBL/GenBank/DDBJ whole genome shotgun (WGS) entry which is preliminary data.</text>
</comment>
<dbReference type="CDD" id="cd03241">
    <property type="entry name" value="ABC_RecN"/>
    <property type="match status" value="2"/>
</dbReference>
<evidence type="ECO:0000256" key="3">
    <source>
        <dbReference type="ARBA" id="ARBA00021315"/>
    </source>
</evidence>
<evidence type="ECO:0000256" key="4">
    <source>
        <dbReference type="ARBA" id="ARBA00022741"/>
    </source>
</evidence>
<dbReference type="EMBL" id="MLAW01000072">
    <property type="protein sequence ID" value="OJJ15228.1"/>
    <property type="molecule type" value="Genomic_DNA"/>
</dbReference>
<dbReference type="Proteomes" id="UP000183940">
    <property type="component" value="Unassembled WGS sequence"/>
</dbReference>
<dbReference type="NCBIfam" id="TIGR00634">
    <property type="entry name" value="recN"/>
    <property type="match status" value="1"/>
</dbReference>
<keyword evidence="6" id="KW-0067">ATP-binding</keyword>
<dbReference type="PANTHER" id="PTHR11059:SF0">
    <property type="entry name" value="DNA REPAIR PROTEIN RECN"/>
    <property type="match status" value="1"/>
</dbReference>
<reference evidence="12" key="1">
    <citation type="submission" date="2016-10" db="EMBL/GenBank/DDBJ databases">
        <title>CRISPR-Cas defence system in Roseofilum reptotaenium: evidence of a bacteriophage-cyanobacterium arms race in the coral black band disease.</title>
        <authorList>
            <person name="Buerger P."/>
            <person name="Wood-Charlson E.M."/>
            <person name="Weynberg K.D."/>
            <person name="Willis B."/>
            <person name="Van Oppen M.J."/>
        </authorList>
    </citation>
    <scope>NUCLEOTIDE SEQUENCE [LARGE SCALE GENOMIC DNA]</scope>
    <source>
        <strain evidence="12">AO1-A</strain>
    </source>
</reference>
<organism evidence="12 13">
    <name type="scientific">Roseofilum reptotaenium AO1-A</name>
    <dbReference type="NCBI Taxonomy" id="1925591"/>
    <lineage>
        <taxon>Bacteria</taxon>
        <taxon>Bacillati</taxon>
        <taxon>Cyanobacteriota</taxon>
        <taxon>Cyanophyceae</taxon>
        <taxon>Desertifilales</taxon>
        <taxon>Desertifilaceae</taxon>
        <taxon>Roseofilum</taxon>
    </lineage>
</organism>
<dbReference type="STRING" id="1925591.BI308_24495"/>
<evidence type="ECO:0000256" key="10">
    <source>
        <dbReference type="SAM" id="Coils"/>
    </source>
</evidence>
<evidence type="ECO:0000256" key="5">
    <source>
        <dbReference type="ARBA" id="ARBA00022763"/>
    </source>
</evidence>
<keyword evidence="10" id="KW-0175">Coiled coil</keyword>
<sequence length="575" mass="64152">MLISLKIENFALIDRLELDFAPGLTVFTGETGAGKSIILDALDAALGGKLNPKAIRSGASQGLIEATFTLSPLVREWLQGQEIDPMEDQTLTCSREIKIYQGTWRSRSRLNGILVNRRQMETLRELLASIAAQGQTVQLGDAMRQRQWLDLYGGSELLAVQKQVAVAYETKQKLAAKLQRQRQDEQSRLQRIDLLEYQLTELNQAQLTTADELTELEQESQRLSHSVELQQKSYQIYQALYQGDRSLAAADLLGEATSLLDDILPYDPQLQPILDLVNEALVQVEEAGQQINAYSDRLETDPERLDSVEARIFELKQICRKYGPSLSECLTYWQTIQTELDDLTATSESLEQLEKDDRQALEHLKTLCNQLHLQRQKAAAKLEARLVEELKPLAMDKVQFKVALTPIPITATGGDRITFGISTNPGEPIQPLATTASGGEMSRFLLALTGCFSQINPVNTLVFDEIDAGVSGRVAEAIADKLHHLSQHHQVLCVTHQPLIASLADHHLQVRKETITENAGNHPRTVVRVTLLNDQQRCQELAQLTGGNSALEALSFAESLLQQANKKRQRHHQPS</sequence>
<dbReference type="GO" id="GO:0005524">
    <property type="term" value="F:ATP binding"/>
    <property type="evidence" value="ECO:0007669"/>
    <property type="project" value="UniProtKB-KW"/>
</dbReference>
<gene>
    <name evidence="12" type="ORF">BI308_24495</name>
</gene>
<dbReference type="FunFam" id="3.40.50.300:FF:000356">
    <property type="entry name" value="DNA repair protein RecN"/>
    <property type="match status" value="1"/>
</dbReference>
<evidence type="ECO:0000256" key="8">
    <source>
        <dbReference type="ARBA" id="ARBA00033408"/>
    </source>
</evidence>
<accession>A0A1L9QJW4</accession>